<dbReference type="InterPro" id="IPR046342">
    <property type="entry name" value="CBS_dom_sf"/>
</dbReference>
<dbReference type="PROSITE" id="PS51371">
    <property type="entry name" value="CBS"/>
    <property type="match status" value="2"/>
</dbReference>
<gene>
    <name evidence="4" type="ORF">EDD79_103420</name>
</gene>
<organism evidence="4 5">
    <name type="scientific">Serpentinicella alkaliphila</name>
    <dbReference type="NCBI Taxonomy" id="1734049"/>
    <lineage>
        <taxon>Bacteria</taxon>
        <taxon>Bacillati</taxon>
        <taxon>Bacillota</taxon>
        <taxon>Clostridia</taxon>
        <taxon>Peptostreptococcales</taxon>
        <taxon>Natronincolaceae</taxon>
        <taxon>Serpentinicella</taxon>
    </lineage>
</organism>
<dbReference type="EMBL" id="SLYC01000034">
    <property type="protein sequence ID" value="TCP99732.1"/>
    <property type="molecule type" value="Genomic_DNA"/>
</dbReference>
<dbReference type="Gene3D" id="3.10.580.10">
    <property type="entry name" value="CBS-domain"/>
    <property type="match status" value="1"/>
</dbReference>
<evidence type="ECO:0000259" key="3">
    <source>
        <dbReference type="PROSITE" id="PS51371"/>
    </source>
</evidence>
<evidence type="ECO:0000313" key="4">
    <source>
        <dbReference type="EMBL" id="TCP99732.1"/>
    </source>
</evidence>
<keyword evidence="1 2" id="KW-0129">CBS domain</keyword>
<dbReference type="Pfam" id="PF00571">
    <property type="entry name" value="CBS"/>
    <property type="match status" value="2"/>
</dbReference>
<dbReference type="RefSeq" id="WP_132849150.1">
    <property type="nucleotide sequence ID" value="NZ_CP058648.1"/>
</dbReference>
<evidence type="ECO:0000313" key="5">
    <source>
        <dbReference type="Proteomes" id="UP000295504"/>
    </source>
</evidence>
<evidence type="ECO:0000256" key="2">
    <source>
        <dbReference type="PROSITE-ProRule" id="PRU00703"/>
    </source>
</evidence>
<proteinExistence type="predicted"/>
<evidence type="ECO:0000256" key="1">
    <source>
        <dbReference type="ARBA" id="ARBA00023122"/>
    </source>
</evidence>
<feature type="domain" description="CBS" evidence="3">
    <location>
        <begin position="9"/>
        <end position="65"/>
    </location>
</feature>
<keyword evidence="5" id="KW-1185">Reference proteome</keyword>
<sequence>MDLFARDIMTKKVITVTKDNSVYEAIEKLLTYKINCLPVVDEEGHLIGMVTETDLVYVDRKLNPSNHYAYSELNVPVNKRILERDISHMKDIKIGDVMSKTLTTLREDSTLESAIDIMINKKIKTIPVLNNSKVCGIITRRDILKFYIKNGLELANTKC</sequence>
<dbReference type="PANTHER" id="PTHR43080:SF2">
    <property type="entry name" value="CBS DOMAIN-CONTAINING PROTEIN"/>
    <property type="match status" value="1"/>
</dbReference>
<protein>
    <submittedName>
        <fullName evidence="4">CBS domain protein</fullName>
    </submittedName>
</protein>
<comment type="caution">
    <text evidence="4">The sequence shown here is derived from an EMBL/GenBank/DDBJ whole genome shotgun (WGS) entry which is preliminary data.</text>
</comment>
<dbReference type="InterPro" id="IPR051257">
    <property type="entry name" value="Diverse_CBS-Domain"/>
</dbReference>
<dbReference type="AlphaFoldDB" id="A0A4R2TX14"/>
<dbReference type="SMART" id="SM00116">
    <property type="entry name" value="CBS"/>
    <property type="match status" value="2"/>
</dbReference>
<dbReference type="PANTHER" id="PTHR43080">
    <property type="entry name" value="CBS DOMAIN-CONTAINING PROTEIN CBSX3, MITOCHONDRIAL"/>
    <property type="match status" value="1"/>
</dbReference>
<dbReference type="InterPro" id="IPR000644">
    <property type="entry name" value="CBS_dom"/>
</dbReference>
<feature type="domain" description="CBS" evidence="3">
    <location>
        <begin position="98"/>
        <end position="154"/>
    </location>
</feature>
<accession>A0A4R2TX14</accession>
<name>A0A4R2TX14_9FIRM</name>
<reference evidence="4 5" key="1">
    <citation type="submission" date="2019-03" db="EMBL/GenBank/DDBJ databases">
        <title>Genomic Encyclopedia of Type Strains, Phase IV (KMG-IV): sequencing the most valuable type-strain genomes for metagenomic binning, comparative biology and taxonomic classification.</title>
        <authorList>
            <person name="Goeker M."/>
        </authorList>
    </citation>
    <scope>NUCLEOTIDE SEQUENCE [LARGE SCALE GENOMIC DNA]</scope>
    <source>
        <strain evidence="4 5">DSM 100013</strain>
    </source>
</reference>
<dbReference type="OrthoDB" id="384703at2"/>
<dbReference type="SUPFAM" id="SSF54631">
    <property type="entry name" value="CBS-domain pair"/>
    <property type="match status" value="1"/>
</dbReference>
<dbReference type="Proteomes" id="UP000295504">
    <property type="component" value="Unassembled WGS sequence"/>
</dbReference>
<dbReference type="CDD" id="cd04586">
    <property type="entry name" value="CBS_pair_BON_assoc"/>
    <property type="match status" value="1"/>
</dbReference>